<dbReference type="EMBL" id="VBAN01000242">
    <property type="protein sequence ID" value="TMI80707.1"/>
    <property type="molecule type" value="Genomic_DNA"/>
</dbReference>
<sequence length="113" mass="12072">MISPLACSLVGQQQNVTIVPGTRAAALYGAPQAIEPYYCNYGVNPEYRRRLEAGGMITSGVGDEGEVRIVEFPAHPFFLATLYVPQARSTADDPHPLIAGFAAAAAAHRSARR</sequence>
<evidence type="ECO:0000313" key="2">
    <source>
        <dbReference type="Proteomes" id="UP000318093"/>
    </source>
</evidence>
<reference evidence="1 2" key="1">
    <citation type="journal article" date="2019" name="Nat. Microbiol.">
        <title>Mediterranean grassland soil C-N compound turnover is dependent on rainfall and depth, and is mediated by genomically divergent microorganisms.</title>
        <authorList>
            <person name="Diamond S."/>
            <person name="Andeer P.F."/>
            <person name="Li Z."/>
            <person name="Crits-Christoph A."/>
            <person name="Burstein D."/>
            <person name="Anantharaman K."/>
            <person name="Lane K.R."/>
            <person name="Thomas B.C."/>
            <person name="Pan C."/>
            <person name="Northen T.R."/>
            <person name="Banfield J.F."/>
        </authorList>
    </citation>
    <scope>NUCLEOTIDE SEQUENCE [LARGE SCALE GENOMIC DNA]</scope>
    <source>
        <strain evidence="1">NP_6</strain>
    </source>
</reference>
<evidence type="ECO:0000313" key="1">
    <source>
        <dbReference type="EMBL" id="TMI80707.1"/>
    </source>
</evidence>
<dbReference type="GO" id="GO:0005829">
    <property type="term" value="C:cytosol"/>
    <property type="evidence" value="ECO:0007669"/>
    <property type="project" value="TreeGrafter"/>
</dbReference>
<dbReference type="GO" id="GO:0003883">
    <property type="term" value="F:CTP synthase activity"/>
    <property type="evidence" value="ECO:0007669"/>
    <property type="project" value="InterPro"/>
</dbReference>
<comment type="caution">
    <text evidence="1">The sequence shown here is derived from an EMBL/GenBank/DDBJ whole genome shotgun (WGS) entry which is preliminary data.</text>
</comment>
<dbReference type="GO" id="GO:0006241">
    <property type="term" value="P:CTP biosynthetic process"/>
    <property type="evidence" value="ECO:0007669"/>
    <property type="project" value="TreeGrafter"/>
</dbReference>
<dbReference type="GO" id="GO:0019856">
    <property type="term" value="P:pyrimidine nucleobase biosynthetic process"/>
    <property type="evidence" value="ECO:0007669"/>
    <property type="project" value="TreeGrafter"/>
</dbReference>
<name>A0A537JAY1_9BACT</name>
<dbReference type="PANTHER" id="PTHR11550">
    <property type="entry name" value="CTP SYNTHASE"/>
    <property type="match status" value="1"/>
</dbReference>
<gene>
    <name evidence="1" type="ORF">E6H03_07845</name>
</gene>
<dbReference type="InterPro" id="IPR029062">
    <property type="entry name" value="Class_I_gatase-like"/>
</dbReference>
<dbReference type="GO" id="GO:0042802">
    <property type="term" value="F:identical protein binding"/>
    <property type="evidence" value="ECO:0007669"/>
    <property type="project" value="TreeGrafter"/>
</dbReference>
<proteinExistence type="predicted"/>
<dbReference type="PANTHER" id="PTHR11550:SF0">
    <property type="entry name" value="CTP SYNTHASE-RELATED"/>
    <property type="match status" value="1"/>
</dbReference>
<protein>
    <submittedName>
        <fullName evidence="1">Uncharacterized protein</fullName>
    </submittedName>
</protein>
<dbReference type="InterPro" id="IPR004468">
    <property type="entry name" value="CTP_synthase"/>
</dbReference>
<dbReference type="SUPFAM" id="SSF52317">
    <property type="entry name" value="Class I glutamine amidotransferase-like"/>
    <property type="match status" value="1"/>
</dbReference>
<organism evidence="1 2">
    <name type="scientific">Candidatus Segetimicrobium genomatis</name>
    <dbReference type="NCBI Taxonomy" id="2569760"/>
    <lineage>
        <taxon>Bacteria</taxon>
        <taxon>Bacillati</taxon>
        <taxon>Candidatus Sysuimicrobiota</taxon>
        <taxon>Candidatus Sysuimicrobiia</taxon>
        <taxon>Candidatus Sysuimicrobiales</taxon>
        <taxon>Candidatus Segetimicrobiaceae</taxon>
        <taxon>Candidatus Segetimicrobium</taxon>
    </lineage>
</organism>
<dbReference type="Proteomes" id="UP000318093">
    <property type="component" value="Unassembled WGS sequence"/>
</dbReference>
<dbReference type="Gene3D" id="3.40.50.880">
    <property type="match status" value="1"/>
</dbReference>
<accession>A0A537JAY1</accession>
<dbReference type="AlphaFoldDB" id="A0A537JAY1"/>